<proteinExistence type="predicted"/>
<dbReference type="AlphaFoldDB" id="A0A2T4Z994"/>
<dbReference type="SUPFAM" id="SSF53474">
    <property type="entry name" value="alpha/beta-Hydrolases"/>
    <property type="match status" value="1"/>
</dbReference>
<dbReference type="SUPFAM" id="SSF69304">
    <property type="entry name" value="Tricorn protease N-terminal domain"/>
    <property type="match status" value="1"/>
</dbReference>
<sequence length="602" mass="68485">MLKFSKPDVEHFFRTMVIQQFAVSPDEKQLIFSTNLNGSFDLWGMDLPHTFPYPLTFHGQSNHGIHYDKQGRFIVASFDNDGDELTQLYALPPQGGELKPLRVQEGERHFFAGLSQDGKRLYYTSTKGNPTYLNSFCYDLETAKETLLLKGKEGATSLIDVSPDEAGLLFVRHFANTYIPGFVRYNGEMISLTPPTEKQFTVSDALFTSDTDIYLVTDYNDEFSYLAHFDLKTRQFTKQIALEKEGFTILKLDKEHHCLYLVGSRGVEDRLYRYRMETGRMEQVDTPVDVIEQIVIGKSGTVYLLGRSATLPFNLFRLKTDSQEWTPLTHFKVPSISRSELVEPEVFTYPSYDGLEIEGLYFRANPEADNGHLILWPHGGPQAAERKMFRALFQFLLNRGYSILAPNFRGSSGYGLSFMKMVEGDWGHGPRLDNVQALEYAIAQGWVERDKILLMGGSYGGYMALLLHGRHADYFKAVVDIFGVSNLFSFIESVPDHWKPALKQWVGDPEKDREKLLEDSPITHLAGMTRPMLVIQGANDPRVVKAESDQIVEALRKQGADVEYLVLEDEGHGFSKKANEMEVYRQVLDFFDRHTVKATVIG</sequence>
<keyword evidence="2" id="KW-0720">Serine protease</keyword>
<evidence type="ECO:0000256" key="2">
    <source>
        <dbReference type="ARBA" id="ARBA00022825"/>
    </source>
</evidence>
<dbReference type="Proteomes" id="UP000241639">
    <property type="component" value="Unassembled WGS sequence"/>
</dbReference>
<dbReference type="GO" id="GO:0004177">
    <property type="term" value="F:aminopeptidase activity"/>
    <property type="evidence" value="ECO:0007669"/>
    <property type="project" value="UniProtKB-KW"/>
</dbReference>
<dbReference type="PANTHER" id="PTHR42776">
    <property type="entry name" value="SERINE PEPTIDASE S9 FAMILY MEMBER"/>
    <property type="match status" value="1"/>
</dbReference>
<dbReference type="Pfam" id="PF00326">
    <property type="entry name" value="Peptidase_S9"/>
    <property type="match status" value="1"/>
</dbReference>
<dbReference type="InterPro" id="IPR001375">
    <property type="entry name" value="Peptidase_S9_cat"/>
</dbReference>
<dbReference type="PANTHER" id="PTHR42776:SF27">
    <property type="entry name" value="DIPEPTIDYL PEPTIDASE FAMILY MEMBER 6"/>
    <property type="match status" value="1"/>
</dbReference>
<dbReference type="Gene3D" id="3.40.50.1820">
    <property type="entry name" value="alpha/beta hydrolase"/>
    <property type="match status" value="1"/>
</dbReference>
<evidence type="ECO:0000259" key="3">
    <source>
        <dbReference type="Pfam" id="PF00326"/>
    </source>
</evidence>
<gene>
    <name evidence="4" type="ORF">C8J48_1041</name>
</gene>
<dbReference type="OrthoDB" id="108903at2"/>
<accession>A0A2T4Z994</accession>
<dbReference type="InterPro" id="IPR011042">
    <property type="entry name" value="6-blade_b-propeller_TolB-like"/>
</dbReference>
<protein>
    <submittedName>
        <fullName evidence="4">Dipeptidyl aminopeptidase/acylaminoacyl peptidase</fullName>
    </submittedName>
</protein>
<reference evidence="4 5" key="1">
    <citation type="submission" date="2018-04" db="EMBL/GenBank/DDBJ databases">
        <title>Genomic Encyclopedia of Archaeal and Bacterial Type Strains, Phase II (KMG-II): from individual species to whole genera.</title>
        <authorList>
            <person name="Goeker M."/>
        </authorList>
    </citation>
    <scope>NUCLEOTIDE SEQUENCE [LARGE SCALE GENOMIC DNA]</scope>
    <source>
        <strain evidence="4 5">DSM 45169</strain>
    </source>
</reference>
<dbReference type="InterPro" id="IPR029058">
    <property type="entry name" value="AB_hydrolase_fold"/>
</dbReference>
<organism evidence="4 5">
    <name type="scientific">Desmospora activa DSM 45169</name>
    <dbReference type="NCBI Taxonomy" id="1121389"/>
    <lineage>
        <taxon>Bacteria</taxon>
        <taxon>Bacillati</taxon>
        <taxon>Bacillota</taxon>
        <taxon>Bacilli</taxon>
        <taxon>Bacillales</taxon>
        <taxon>Thermoactinomycetaceae</taxon>
        <taxon>Desmospora</taxon>
    </lineage>
</organism>
<feature type="domain" description="Peptidase S9 prolyl oligopeptidase catalytic" evidence="3">
    <location>
        <begin position="389"/>
        <end position="595"/>
    </location>
</feature>
<evidence type="ECO:0000313" key="5">
    <source>
        <dbReference type="Proteomes" id="UP000241639"/>
    </source>
</evidence>
<dbReference type="InterPro" id="IPR011659">
    <property type="entry name" value="WD40"/>
</dbReference>
<evidence type="ECO:0000313" key="4">
    <source>
        <dbReference type="EMBL" id="PTM58458.1"/>
    </source>
</evidence>
<dbReference type="GO" id="GO:0006508">
    <property type="term" value="P:proteolysis"/>
    <property type="evidence" value="ECO:0007669"/>
    <property type="project" value="InterPro"/>
</dbReference>
<dbReference type="EMBL" id="PZZP01000001">
    <property type="protein sequence ID" value="PTM58458.1"/>
    <property type="molecule type" value="Genomic_DNA"/>
</dbReference>
<dbReference type="Gene3D" id="2.120.10.30">
    <property type="entry name" value="TolB, C-terminal domain"/>
    <property type="match status" value="1"/>
</dbReference>
<comment type="caution">
    <text evidence="4">The sequence shown here is derived from an EMBL/GenBank/DDBJ whole genome shotgun (WGS) entry which is preliminary data.</text>
</comment>
<keyword evidence="1" id="KW-0378">Hydrolase</keyword>
<keyword evidence="4" id="KW-0031">Aminopeptidase</keyword>
<keyword evidence="4" id="KW-0645">Protease</keyword>
<evidence type="ECO:0000256" key="1">
    <source>
        <dbReference type="ARBA" id="ARBA00022801"/>
    </source>
</evidence>
<name>A0A2T4Z994_9BACL</name>
<keyword evidence="5" id="KW-1185">Reference proteome</keyword>
<dbReference type="GO" id="GO:0004252">
    <property type="term" value="F:serine-type endopeptidase activity"/>
    <property type="evidence" value="ECO:0007669"/>
    <property type="project" value="TreeGrafter"/>
</dbReference>
<dbReference type="Pfam" id="PF07676">
    <property type="entry name" value="PD40"/>
    <property type="match status" value="1"/>
</dbReference>
<dbReference type="RefSeq" id="WP_107725261.1">
    <property type="nucleotide sequence ID" value="NZ_PZZP01000001.1"/>
</dbReference>